<evidence type="ECO:0000256" key="1">
    <source>
        <dbReference type="SAM" id="MobiDB-lite"/>
    </source>
</evidence>
<dbReference type="EMBL" id="VSRR010033797">
    <property type="protein sequence ID" value="MPC71930.1"/>
    <property type="molecule type" value="Genomic_DNA"/>
</dbReference>
<sequence>MPFQSEGPFTLTFAGLGDGGGKTQGRQQQQAEEKGRGACRHLRWSHYGHTEEADAEEERKKPSLVG</sequence>
<feature type="compositionally biased region" description="Basic and acidic residues" evidence="1">
    <location>
        <begin position="48"/>
        <end position="66"/>
    </location>
</feature>
<gene>
    <name evidence="2" type="ORF">E2C01_066222</name>
</gene>
<evidence type="ECO:0000313" key="3">
    <source>
        <dbReference type="Proteomes" id="UP000324222"/>
    </source>
</evidence>
<reference evidence="2 3" key="1">
    <citation type="submission" date="2019-05" db="EMBL/GenBank/DDBJ databases">
        <title>Another draft genome of Portunus trituberculatus and its Hox gene families provides insights of decapod evolution.</title>
        <authorList>
            <person name="Jeong J.-H."/>
            <person name="Song I."/>
            <person name="Kim S."/>
            <person name="Choi T."/>
            <person name="Kim D."/>
            <person name="Ryu S."/>
            <person name="Kim W."/>
        </authorList>
    </citation>
    <scope>NUCLEOTIDE SEQUENCE [LARGE SCALE GENOMIC DNA]</scope>
    <source>
        <tissue evidence="2">Muscle</tissue>
    </source>
</reference>
<keyword evidence="3" id="KW-1185">Reference proteome</keyword>
<dbReference type="AlphaFoldDB" id="A0A5B7HHN2"/>
<feature type="region of interest" description="Disordered" evidence="1">
    <location>
        <begin position="1"/>
        <end position="66"/>
    </location>
</feature>
<name>A0A5B7HHN2_PORTR</name>
<protein>
    <submittedName>
        <fullName evidence="2">Uncharacterized protein</fullName>
    </submittedName>
</protein>
<proteinExistence type="predicted"/>
<feature type="compositionally biased region" description="Basic residues" evidence="1">
    <location>
        <begin position="37"/>
        <end position="46"/>
    </location>
</feature>
<organism evidence="2 3">
    <name type="scientific">Portunus trituberculatus</name>
    <name type="common">Swimming crab</name>
    <name type="synonym">Neptunus trituberculatus</name>
    <dbReference type="NCBI Taxonomy" id="210409"/>
    <lineage>
        <taxon>Eukaryota</taxon>
        <taxon>Metazoa</taxon>
        <taxon>Ecdysozoa</taxon>
        <taxon>Arthropoda</taxon>
        <taxon>Crustacea</taxon>
        <taxon>Multicrustacea</taxon>
        <taxon>Malacostraca</taxon>
        <taxon>Eumalacostraca</taxon>
        <taxon>Eucarida</taxon>
        <taxon>Decapoda</taxon>
        <taxon>Pleocyemata</taxon>
        <taxon>Brachyura</taxon>
        <taxon>Eubrachyura</taxon>
        <taxon>Portunoidea</taxon>
        <taxon>Portunidae</taxon>
        <taxon>Portuninae</taxon>
        <taxon>Portunus</taxon>
    </lineage>
</organism>
<accession>A0A5B7HHN2</accession>
<dbReference type="Proteomes" id="UP000324222">
    <property type="component" value="Unassembled WGS sequence"/>
</dbReference>
<comment type="caution">
    <text evidence="2">The sequence shown here is derived from an EMBL/GenBank/DDBJ whole genome shotgun (WGS) entry which is preliminary data.</text>
</comment>
<evidence type="ECO:0000313" key="2">
    <source>
        <dbReference type="EMBL" id="MPC71930.1"/>
    </source>
</evidence>